<keyword evidence="3" id="KW-1185">Reference proteome</keyword>
<keyword evidence="1" id="KW-0472">Membrane</keyword>
<name>A0A7R9M3Y0_9ACAR</name>
<dbReference type="EMBL" id="OC921118">
    <property type="protein sequence ID" value="CAD7653125.1"/>
    <property type="molecule type" value="Genomic_DNA"/>
</dbReference>
<protein>
    <submittedName>
        <fullName evidence="2">Uncharacterized protein</fullName>
    </submittedName>
</protein>
<feature type="transmembrane region" description="Helical" evidence="1">
    <location>
        <begin position="36"/>
        <end position="59"/>
    </location>
</feature>
<dbReference type="EMBL" id="CAJPVJ010006293">
    <property type="protein sequence ID" value="CAG2170312.1"/>
    <property type="molecule type" value="Genomic_DNA"/>
</dbReference>
<organism evidence="2">
    <name type="scientific">Oppiella nova</name>
    <dbReference type="NCBI Taxonomy" id="334625"/>
    <lineage>
        <taxon>Eukaryota</taxon>
        <taxon>Metazoa</taxon>
        <taxon>Ecdysozoa</taxon>
        <taxon>Arthropoda</taxon>
        <taxon>Chelicerata</taxon>
        <taxon>Arachnida</taxon>
        <taxon>Acari</taxon>
        <taxon>Acariformes</taxon>
        <taxon>Sarcoptiformes</taxon>
        <taxon>Oribatida</taxon>
        <taxon>Brachypylina</taxon>
        <taxon>Oppioidea</taxon>
        <taxon>Oppiidae</taxon>
        <taxon>Oppiella</taxon>
    </lineage>
</organism>
<feature type="transmembrane region" description="Helical" evidence="1">
    <location>
        <begin position="156"/>
        <end position="176"/>
    </location>
</feature>
<evidence type="ECO:0000313" key="2">
    <source>
        <dbReference type="EMBL" id="CAD7653125.1"/>
    </source>
</evidence>
<dbReference type="OrthoDB" id="6514248at2759"/>
<evidence type="ECO:0000256" key="1">
    <source>
        <dbReference type="SAM" id="Phobius"/>
    </source>
</evidence>
<dbReference type="Proteomes" id="UP000728032">
    <property type="component" value="Unassembled WGS sequence"/>
</dbReference>
<gene>
    <name evidence="2" type="ORF">ONB1V03_LOCUS9783</name>
</gene>
<proteinExistence type="predicted"/>
<reference evidence="2" key="1">
    <citation type="submission" date="2020-11" db="EMBL/GenBank/DDBJ databases">
        <authorList>
            <person name="Tran Van P."/>
        </authorList>
    </citation>
    <scope>NUCLEOTIDE SEQUENCE</scope>
</reference>
<keyword evidence="1" id="KW-0812">Transmembrane</keyword>
<feature type="transmembrane region" description="Helical" evidence="1">
    <location>
        <begin position="205"/>
        <end position="232"/>
    </location>
</feature>
<dbReference type="AlphaFoldDB" id="A0A7R9M3Y0"/>
<evidence type="ECO:0000313" key="3">
    <source>
        <dbReference type="Proteomes" id="UP000728032"/>
    </source>
</evidence>
<sequence length="354" mass="40379">MIMICPIQLRTNWFQPNAIPVASVRLEHNWLICRQIIVFAGNILSLIYGLMIVVVLNWLDTESAKQLPHLAKHPLDSDYWTAYYIIAFSLIGSISMIIKSNFGACLDALFMDLDDRNQDNENQRDIQIINTEHNSQTLLDEMIDHLKMKLTLLKNCLRYGPVLTFNVLLALMIIPYELSIAKSGVTYCLENCSQHWITAQQKKNYVLLMDLCLTVLVVSVILIQLCVIVYNCDLIKTSIDKKSFVSRFRRILHRMNTNAVYASSRGNKDESRMRNAVAQRHKNIMFHHFLAQNQNSIQTKAKQLEGKVEGKEELVERPHSYSRSSTITASEAAHCSTSFSHSPTDAGADRAVYV</sequence>
<accession>A0A7R9M3Y0</accession>
<keyword evidence="1" id="KW-1133">Transmembrane helix</keyword>
<feature type="transmembrane region" description="Helical" evidence="1">
    <location>
        <begin position="79"/>
        <end position="98"/>
    </location>
</feature>